<dbReference type="InterPro" id="IPR016181">
    <property type="entry name" value="Acyl_CoA_acyltransferase"/>
</dbReference>
<dbReference type="Proteomes" id="UP000733744">
    <property type="component" value="Unassembled WGS sequence"/>
</dbReference>
<protein>
    <submittedName>
        <fullName evidence="2">GNAT family N-acetyltransferase</fullName>
    </submittedName>
</protein>
<dbReference type="InterPro" id="IPR000182">
    <property type="entry name" value="GNAT_dom"/>
</dbReference>
<dbReference type="Gene3D" id="3.40.630.30">
    <property type="match status" value="1"/>
</dbReference>
<sequence length="177" mass="19556">MQQLDLQLAGRLVTLRPFTGADITPVYIGWLSDPELMKFSNQRFRSHSAASCRDYLASFQGSDNLFLAITDDGQLVGTMTAYVSKVHQTADIGLLIGSQSQGKGFGKDAWETLMAYLFRSGIRKVTGGTLRCNKAMVRIMESAGMQPDGVRKGQELVYGKPEDILYFARFNSQCSPI</sequence>
<evidence type="ECO:0000259" key="1">
    <source>
        <dbReference type="PROSITE" id="PS51186"/>
    </source>
</evidence>
<dbReference type="PANTHER" id="PTHR43415:SF3">
    <property type="entry name" value="GNAT-FAMILY ACETYLTRANSFERASE"/>
    <property type="match status" value="1"/>
</dbReference>
<dbReference type="PANTHER" id="PTHR43415">
    <property type="entry name" value="SPERMIDINE N(1)-ACETYLTRANSFERASE"/>
    <property type="match status" value="1"/>
</dbReference>
<evidence type="ECO:0000313" key="3">
    <source>
        <dbReference type="Proteomes" id="UP000733744"/>
    </source>
</evidence>
<feature type="domain" description="N-acetyltransferase" evidence="1">
    <location>
        <begin position="13"/>
        <end position="163"/>
    </location>
</feature>
<keyword evidence="3" id="KW-1185">Reference proteome</keyword>
<dbReference type="RefSeq" id="WP_127030260.1">
    <property type="nucleotide sequence ID" value="NZ_RYFG02000076.1"/>
</dbReference>
<dbReference type="Pfam" id="PF13302">
    <property type="entry name" value="Acetyltransf_3"/>
    <property type="match status" value="1"/>
</dbReference>
<organism evidence="2 3">
    <name type="scientific">Candidatus Methylobacter oryzae</name>
    <dbReference type="NCBI Taxonomy" id="2497749"/>
    <lineage>
        <taxon>Bacteria</taxon>
        <taxon>Pseudomonadati</taxon>
        <taxon>Pseudomonadota</taxon>
        <taxon>Gammaproteobacteria</taxon>
        <taxon>Methylococcales</taxon>
        <taxon>Methylococcaceae</taxon>
        <taxon>Methylobacter</taxon>
    </lineage>
</organism>
<reference evidence="2 3" key="1">
    <citation type="journal article" date="2019" name="Antonie Van Leeuwenhoek">
        <title>Description of 'Ca. Methylobacter oryzae' KRF1, a novel species from the environmentally important Methylobacter clade 2.</title>
        <authorList>
            <person name="Khatri K."/>
            <person name="Mohite J.A."/>
            <person name="Pandit P.S."/>
            <person name="Bahulikar R."/>
            <person name="Rahalkar M.C."/>
        </authorList>
    </citation>
    <scope>NUCLEOTIDE SEQUENCE [LARGE SCALE GENOMIC DNA]</scope>
    <source>
        <strain evidence="2 3">KRF1</strain>
    </source>
</reference>
<dbReference type="EMBL" id="RYFG02000076">
    <property type="protein sequence ID" value="TRW97075.1"/>
    <property type="molecule type" value="Genomic_DNA"/>
</dbReference>
<accession>A0ABY3CCG5</accession>
<evidence type="ECO:0000313" key="2">
    <source>
        <dbReference type="EMBL" id="TRW97075.1"/>
    </source>
</evidence>
<name>A0ABY3CCG5_9GAMM</name>
<dbReference type="SUPFAM" id="SSF55729">
    <property type="entry name" value="Acyl-CoA N-acyltransferases (Nat)"/>
    <property type="match status" value="1"/>
</dbReference>
<proteinExistence type="predicted"/>
<gene>
    <name evidence="2" type="ORF">EKO24_007980</name>
</gene>
<dbReference type="CDD" id="cd04301">
    <property type="entry name" value="NAT_SF"/>
    <property type="match status" value="1"/>
</dbReference>
<comment type="caution">
    <text evidence="2">The sequence shown here is derived from an EMBL/GenBank/DDBJ whole genome shotgun (WGS) entry which is preliminary data.</text>
</comment>
<dbReference type="PROSITE" id="PS51186">
    <property type="entry name" value="GNAT"/>
    <property type="match status" value="1"/>
</dbReference>